<feature type="domain" description="DUF1206" evidence="2">
    <location>
        <begin position="205"/>
        <end position="274"/>
    </location>
</feature>
<dbReference type="Pfam" id="PF06724">
    <property type="entry name" value="DUF1206"/>
    <property type="match status" value="3"/>
</dbReference>
<dbReference type="STRING" id="311180.SAMN04488050_103391"/>
<feature type="domain" description="DUF1206" evidence="2">
    <location>
        <begin position="117"/>
        <end position="183"/>
    </location>
</feature>
<feature type="transmembrane region" description="Helical" evidence="1">
    <location>
        <begin position="158"/>
        <end position="178"/>
    </location>
</feature>
<evidence type="ECO:0000256" key="1">
    <source>
        <dbReference type="SAM" id="Phobius"/>
    </source>
</evidence>
<dbReference type="RefSeq" id="WP_092423179.1">
    <property type="nucleotide sequence ID" value="NZ_FNCL01000003.1"/>
</dbReference>
<dbReference type="OrthoDB" id="5702018at2"/>
<evidence type="ECO:0000259" key="2">
    <source>
        <dbReference type="Pfam" id="PF06724"/>
    </source>
</evidence>
<feature type="transmembrane region" description="Helical" evidence="1">
    <location>
        <begin position="207"/>
        <end position="227"/>
    </location>
</feature>
<keyword evidence="1" id="KW-1133">Transmembrane helix</keyword>
<evidence type="ECO:0000313" key="4">
    <source>
        <dbReference type="Proteomes" id="UP000199392"/>
    </source>
</evidence>
<gene>
    <name evidence="3" type="ORF">SAMN04488050_103391</name>
</gene>
<feature type="transmembrane region" description="Helical" evidence="1">
    <location>
        <begin position="247"/>
        <end position="269"/>
    </location>
</feature>
<feature type="transmembrane region" description="Helical" evidence="1">
    <location>
        <begin position="76"/>
        <end position="97"/>
    </location>
</feature>
<name>A0A1I6RTK4_9RHOB</name>
<proteinExistence type="predicted"/>
<dbReference type="InterPro" id="IPR009597">
    <property type="entry name" value="DUF1206"/>
</dbReference>
<dbReference type="EMBL" id="FOZW01000003">
    <property type="protein sequence ID" value="SFS67966.1"/>
    <property type="molecule type" value="Genomic_DNA"/>
</dbReference>
<feature type="transmembrane region" description="Helical" evidence="1">
    <location>
        <begin position="117"/>
        <end position="138"/>
    </location>
</feature>
<sequence>MTLADSLSLQPDSRRARRLEDVNPEDFAWSIPVMRAGYAGRGLVYLVVAGVSLWSILHGGQAEGTSEAMQSLQGGWGTAVIVLIALGMFAYAVWRLVDCIWDLEAYGRGAKGLIARAGMLVTGAAHLGIGGLAVTLLVGRSGGSSGRQMLDTVLQSPGGQLAVGVAGLLTVGAGGYYLHKAYKEEYRNHLRANRFTTHMNGALKAGLAAQGVVIGIIGMLICYAALQANASEAGGLGSAFDWLQGQVYGRVLVGLLCLGLLGFALFCFVNAGYRIIPKAADRGIESVGARLRAAAENAAS</sequence>
<evidence type="ECO:0000313" key="3">
    <source>
        <dbReference type="EMBL" id="SFS67966.1"/>
    </source>
</evidence>
<keyword evidence="1" id="KW-0812">Transmembrane</keyword>
<feature type="transmembrane region" description="Helical" evidence="1">
    <location>
        <begin position="38"/>
        <end position="56"/>
    </location>
</feature>
<keyword evidence="4" id="KW-1185">Reference proteome</keyword>
<dbReference type="Proteomes" id="UP000199392">
    <property type="component" value="Unassembled WGS sequence"/>
</dbReference>
<keyword evidence="1" id="KW-0472">Membrane</keyword>
<dbReference type="AlphaFoldDB" id="A0A1I6RTK4"/>
<organism evidence="3 4">
    <name type="scientific">Alloyangia pacifica</name>
    <dbReference type="NCBI Taxonomy" id="311180"/>
    <lineage>
        <taxon>Bacteria</taxon>
        <taxon>Pseudomonadati</taxon>
        <taxon>Pseudomonadota</taxon>
        <taxon>Alphaproteobacteria</taxon>
        <taxon>Rhodobacterales</taxon>
        <taxon>Roseobacteraceae</taxon>
        <taxon>Alloyangia</taxon>
    </lineage>
</organism>
<reference evidence="4" key="1">
    <citation type="submission" date="2016-10" db="EMBL/GenBank/DDBJ databases">
        <authorList>
            <person name="Varghese N."/>
            <person name="Submissions S."/>
        </authorList>
    </citation>
    <scope>NUCLEOTIDE SEQUENCE [LARGE SCALE GENOMIC DNA]</scope>
    <source>
        <strain evidence="4">DSM 26894</strain>
    </source>
</reference>
<protein>
    <recommendedName>
        <fullName evidence="2">DUF1206 domain-containing protein</fullName>
    </recommendedName>
</protein>
<accession>A0A1I6RTK4</accession>
<feature type="domain" description="DUF1206" evidence="2">
    <location>
        <begin position="36"/>
        <end position="100"/>
    </location>
</feature>